<sequence>MSGQKILISGAGVAGPVLAHFLAQAGAKVTIVERASSLRMGGQNVDIRGLGRKVLAKMGTHDTVKEKMTAEAGVAFVDSANRHMAEFPVDKSGREKSITAEIEIMRGDLAVILHDATKKDVEYQFDDSIKGLDESDNKVNVKFQSGRTDDFDMVIGADGLGSSTRKLVFGNNPISSLNAWVSWFSIPRQDHDTDWGTWYNAPGRRMILLRPNTNDATENVTRASMWICEPSEKLRNYSKLSRQEQKTLAHEIFHDAGGEATRCLEGMDKDDEFTMQEIAQVKMDAWSKGRVALLGDAAFCPSPISGMGTTLAIVGAYILAGEISKAPNDPKQAFGSYEKIMRPFVTKGQKLPPGAPKWANPASAFGVKMLHSLLGFVSWSGISRFAESFVGPPVDAIDLPDYDFAKGQTL</sequence>
<keyword evidence="3" id="KW-0560">Oxidoreductase</keyword>
<keyword evidence="6" id="KW-1185">Reference proteome</keyword>
<dbReference type="SUPFAM" id="SSF51905">
    <property type="entry name" value="FAD/NAD(P)-binding domain"/>
    <property type="match status" value="1"/>
</dbReference>
<dbReference type="PRINTS" id="PR00420">
    <property type="entry name" value="RNGMNOXGNASE"/>
</dbReference>
<reference evidence="5 6" key="1">
    <citation type="submission" date="2019-04" db="EMBL/GenBank/DDBJ databases">
        <title>High contiguity whole genome sequence and gene annotation resource for two Venturia nashicola isolates.</title>
        <authorList>
            <person name="Prokchorchik M."/>
            <person name="Won K."/>
            <person name="Lee Y."/>
            <person name="Choi E.D."/>
            <person name="Segonzac C."/>
            <person name="Sohn K.H."/>
        </authorList>
    </citation>
    <scope>NUCLEOTIDE SEQUENCE [LARGE SCALE GENOMIC DNA]</scope>
    <source>
        <strain evidence="5 6">PRI2</strain>
    </source>
</reference>
<dbReference type="GO" id="GO:0071949">
    <property type="term" value="F:FAD binding"/>
    <property type="evidence" value="ECO:0007669"/>
    <property type="project" value="InterPro"/>
</dbReference>
<dbReference type="EMBL" id="SNSC02000033">
    <property type="protein sequence ID" value="TID12805.1"/>
    <property type="molecule type" value="Genomic_DNA"/>
</dbReference>
<accession>A0A4Z1NGD5</accession>
<evidence type="ECO:0000313" key="5">
    <source>
        <dbReference type="EMBL" id="TID12805.1"/>
    </source>
</evidence>
<organism evidence="5 6">
    <name type="scientific">Venturia nashicola</name>
    <dbReference type="NCBI Taxonomy" id="86259"/>
    <lineage>
        <taxon>Eukaryota</taxon>
        <taxon>Fungi</taxon>
        <taxon>Dikarya</taxon>
        <taxon>Ascomycota</taxon>
        <taxon>Pezizomycotina</taxon>
        <taxon>Dothideomycetes</taxon>
        <taxon>Pleosporomycetidae</taxon>
        <taxon>Venturiales</taxon>
        <taxon>Venturiaceae</taxon>
        <taxon>Venturia</taxon>
    </lineage>
</organism>
<keyword evidence="1" id="KW-0285">Flavoprotein</keyword>
<dbReference type="InterPro" id="IPR036188">
    <property type="entry name" value="FAD/NAD-bd_sf"/>
</dbReference>
<comment type="caution">
    <text evidence="5">The sequence shown here is derived from an EMBL/GenBank/DDBJ whole genome shotgun (WGS) entry which is preliminary data.</text>
</comment>
<dbReference type="InterPro" id="IPR051704">
    <property type="entry name" value="FAD_aromatic-hydroxylase"/>
</dbReference>
<evidence type="ECO:0000256" key="3">
    <source>
        <dbReference type="ARBA" id="ARBA00023002"/>
    </source>
</evidence>
<keyword evidence="2" id="KW-0274">FAD</keyword>
<dbReference type="Gene3D" id="3.30.9.10">
    <property type="entry name" value="D-Amino Acid Oxidase, subunit A, domain 2"/>
    <property type="match status" value="1"/>
</dbReference>
<feature type="domain" description="FAD-binding" evidence="4">
    <location>
        <begin position="5"/>
        <end position="345"/>
    </location>
</feature>
<dbReference type="AlphaFoldDB" id="A0A4Z1NGD5"/>
<dbReference type="Gene3D" id="3.50.50.60">
    <property type="entry name" value="FAD/NAD(P)-binding domain"/>
    <property type="match status" value="1"/>
</dbReference>
<dbReference type="Proteomes" id="UP000298493">
    <property type="component" value="Unassembled WGS sequence"/>
</dbReference>
<evidence type="ECO:0000259" key="4">
    <source>
        <dbReference type="Pfam" id="PF01494"/>
    </source>
</evidence>
<dbReference type="InterPro" id="IPR002938">
    <property type="entry name" value="FAD-bd"/>
</dbReference>
<dbReference type="PANTHER" id="PTHR46865:SF2">
    <property type="entry name" value="MONOOXYGENASE"/>
    <property type="match status" value="1"/>
</dbReference>
<dbReference type="GO" id="GO:0016491">
    <property type="term" value="F:oxidoreductase activity"/>
    <property type="evidence" value="ECO:0007669"/>
    <property type="project" value="UniProtKB-KW"/>
</dbReference>
<name>A0A4Z1NGD5_9PEZI</name>
<evidence type="ECO:0000313" key="6">
    <source>
        <dbReference type="Proteomes" id="UP000298493"/>
    </source>
</evidence>
<dbReference type="STRING" id="86259.A0A4Z1NGD5"/>
<evidence type="ECO:0000256" key="2">
    <source>
        <dbReference type="ARBA" id="ARBA00022827"/>
    </source>
</evidence>
<dbReference type="Pfam" id="PF01494">
    <property type="entry name" value="FAD_binding_3"/>
    <property type="match status" value="1"/>
</dbReference>
<dbReference type="PANTHER" id="PTHR46865">
    <property type="entry name" value="OXIDOREDUCTASE-RELATED"/>
    <property type="match status" value="1"/>
</dbReference>
<evidence type="ECO:0000256" key="1">
    <source>
        <dbReference type="ARBA" id="ARBA00022630"/>
    </source>
</evidence>
<proteinExistence type="predicted"/>
<gene>
    <name evidence="5" type="ORF">E6O75_ATG09970</name>
</gene>
<protein>
    <submittedName>
        <fullName evidence="5">Putative oxidoreductase</fullName>
    </submittedName>
</protein>